<gene>
    <name evidence="1" type="ORF">IEO21_05260</name>
</gene>
<reference evidence="1" key="1">
    <citation type="submission" date="2020-11" db="EMBL/GenBank/DDBJ databases">
        <authorList>
            <person name="Koelle M."/>
            <person name="Horta M.A.C."/>
            <person name="Nowrousian M."/>
            <person name="Ohm R.A."/>
            <person name="Benz P."/>
            <person name="Pilgard A."/>
        </authorList>
    </citation>
    <scope>NUCLEOTIDE SEQUENCE</scope>
    <source>
        <strain evidence="1">FPRL280</strain>
    </source>
</reference>
<evidence type="ECO:0000313" key="2">
    <source>
        <dbReference type="Proteomes" id="UP000639403"/>
    </source>
</evidence>
<dbReference type="Proteomes" id="UP000639403">
    <property type="component" value="Unassembled WGS sequence"/>
</dbReference>
<sequence>MSVHNLWSCPRQTCDDLSRGQRGLVVRAQCQSCLRAPGRWRTTRSGRGLRRTGDGAGHPRYRTRWRPSRNSDGWRLSRPRHLHSRRNSVPVWSLPHQFITLSTCMSQPPIVRRLAALAHTQMEISNVNVIRRAPHVGRVCACPSTR</sequence>
<protein>
    <submittedName>
        <fullName evidence="1">Uncharacterized protein</fullName>
    </submittedName>
</protein>
<dbReference type="AlphaFoldDB" id="A0A8H7P2A6"/>
<reference evidence="1" key="2">
    <citation type="journal article" name="Front. Microbiol.">
        <title>Degradative Capacity of Two Strains of Rhodonia placenta: From Phenotype to Genotype.</title>
        <authorList>
            <person name="Kolle M."/>
            <person name="Horta M.A.C."/>
            <person name="Nowrousian M."/>
            <person name="Ohm R.A."/>
            <person name="Benz J.P."/>
            <person name="Pilgard A."/>
        </authorList>
    </citation>
    <scope>NUCLEOTIDE SEQUENCE</scope>
    <source>
        <strain evidence="1">FPRL280</strain>
    </source>
</reference>
<evidence type="ECO:0000313" key="1">
    <source>
        <dbReference type="EMBL" id="KAF9814191.1"/>
    </source>
</evidence>
<accession>A0A8H7P2A6</accession>
<proteinExistence type="predicted"/>
<dbReference type="EMBL" id="JADOXO010000092">
    <property type="protein sequence ID" value="KAF9814191.1"/>
    <property type="molecule type" value="Genomic_DNA"/>
</dbReference>
<organism evidence="1 2">
    <name type="scientific">Rhodonia placenta</name>
    <dbReference type="NCBI Taxonomy" id="104341"/>
    <lineage>
        <taxon>Eukaryota</taxon>
        <taxon>Fungi</taxon>
        <taxon>Dikarya</taxon>
        <taxon>Basidiomycota</taxon>
        <taxon>Agaricomycotina</taxon>
        <taxon>Agaricomycetes</taxon>
        <taxon>Polyporales</taxon>
        <taxon>Adustoporiaceae</taxon>
        <taxon>Rhodonia</taxon>
    </lineage>
</organism>
<name>A0A8H7P2A6_9APHY</name>
<comment type="caution">
    <text evidence="1">The sequence shown here is derived from an EMBL/GenBank/DDBJ whole genome shotgun (WGS) entry which is preliminary data.</text>
</comment>